<evidence type="ECO:0000313" key="1">
    <source>
        <dbReference type="EMBL" id="RGE42372.1"/>
    </source>
</evidence>
<proteinExistence type="predicted"/>
<dbReference type="EMBL" id="QURR01000024">
    <property type="protein sequence ID" value="RGE42372.1"/>
    <property type="molecule type" value="Genomic_DNA"/>
</dbReference>
<dbReference type="AlphaFoldDB" id="A0A373FFV9"/>
<name>A0A373FFV9_COMTE</name>
<comment type="caution">
    <text evidence="1">The sequence shown here is derived from an EMBL/GenBank/DDBJ whole genome shotgun (WGS) entry which is preliminary data.</text>
</comment>
<gene>
    <name evidence="1" type="ORF">DZC30_17265</name>
</gene>
<keyword evidence="2" id="KW-1185">Reference proteome</keyword>
<dbReference type="Proteomes" id="UP000261948">
    <property type="component" value="Unassembled WGS sequence"/>
</dbReference>
<organism evidence="1 2">
    <name type="scientific">Comamonas testosteroni</name>
    <name type="common">Pseudomonas testosteroni</name>
    <dbReference type="NCBI Taxonomy" id="285"/>
    <lineage>
        <taxon>Bacteria</taxon>
        <taxon>Pseudomonadati</taxon>
        <taxon>Pseudomonadota</taxon>
        <taxon>Betaproteobacteria</taxon>
        <taxon>Burkholderiales</taxon>
        <taxon>Comamonadaceae</taxon>
        <taxon>Comamonas</taxon>
    </lineage>
</organism>
<evidence type="ECO:0000313" key="2">
    <source>
        <dbReference type="Proteomes" id="UP000261948"/>
    </source>
</evidence>
<reference evidence="1 2" key="1">
    <citation type="submission" date="2018-08" db="EMBL/GenBank/DDBJ databases">
        <title>Comamonas testosteroni strain SWCO2.</title>
        <authorList>
            <person name="Jiang N."/>
            <person name="Zhang X.Z."/>
        </authorList>
    </citation>
    <scope>NUCLEOTIDE SEQUENCE [LARGE SCALE GENOMIC DNA]</scope>
    <source>
        <strain evidence="1 2">SWCO2</strain>
    </source>
</reference>
<accession>A0A373FFV9</accession>
<protein>
    <submittedName>
        <fullName evidence="1">Uncharacterized protein</fullName>
    </submittedName>
</protein>
<sequence length="273" mass="30832">MVAVSFVAPFSSFIHQGYQPLGIAGEATVSVVSTEMPASEKAFWHTQYRREPYFVTGRSFDQYYPAYQLGWEAAKDGNVQNSDFETLDRELNQRWLTQHDSSLLSWSQVKLAVKAAWERGIKPQLEDLLSVSASKKLLQVLEAARHFRESSGSYLASGQHGMHLEALQRFTHVSAKLLTELEGLPAQASPSAPPTVKRSAPIFERSLQVWRDSRFISADRLQDVIAKLQRWLSVTESLCQEALPVHAHKLLRHHMLVLRGQLQAVQWLSHGSD</sequence>